<feature type="compositionally biased region" description="Low complexity" evidence="1">
    <location>
        <begin position="12"/>
        <end position="22"/>
    </location>
</feature>
<reference evidence="3 4" key="1">
    <citation type="submission" date="2014-06" db="EMBL/GenBank/DDBJ databases">
        <title>Evolutionary Origins and Diversification of the Mycorrhizal Mutualists.</title>
        <authorList>
            <consortium name="DOE Joint Genome Institute"/>
            <consortium name="Mycorrhizal Genomics Consortium"/>
            <person name="Kohler A."/>
            <person name="Kuo A."/>
            <person name="Nagy L.G."/>
            <person name="Floudas D."/>
            <person name="Copeland A."/>
            <person name="Barry K.W."/>
            <person name="Cichocki N."/>
            <person name="Veneault-Fourrey C."/>
            <person name="LaButti K."/>
            <person name="Lindquist E.A."/>
            <person name="Lipzen A."/>
            <person name="Lundell T."/>
            <person name="Morin E."/>
            <person name="Murat C."/>
            <person name="Riley R."/>
            <person name="Ohm R."/>
            <person name="Sun H."/>
            <person name="Tunlid A."/>
            <person name="Henrissat B."/>
            <person name="Grigoriev I.V."/>
            <person name="Hibbett D.S."/>
            <person name="Martin F."/>
        </authorList>
    </citation>
    <scope>NUCLEOTIDE SEQUENCE [LARGE SCALE GENOMIC DNA]</scope>
    <source>
        <strain evidence="3 4">FD-325 SS-3</strain>
    </source>
</reference>
<feature type="region of interest" description="Disordered" evidence="1">
    <location>
        <begin position="1"/>
        <end position="22"/>
    </location>
</feature>
<organism evidence="3 4">
    <name type="scientific">Plicaturopsis crispa FD-325 SS-3</name>
    <dbReference type="NCBI Taxonomy" id="944288"/>
    <lineage>
        <taxon>Eukaryota</taxon>
        <taxon>Fungi</taxon>
        <taxon>Dikarya</taxon>
        <taxon>Basidiomycota</taxon>
        <taxon>Agaricomycotina</taxon>
        <taxon>Agaricomycetes</taxon>
        <taxon>Agaricomycetidae</taxon>
        <taxon>Amylocorticiales</taxon>
        <taxon>Amylocorticiaceae</taxon>
        <taxon>Plicatura</taxon>
        <taxon>Plicaturopsis crispa</taxon>
    </lineage>
</organism>
<gene>
    <name evidence="3" type="ORF">PLICRDRAFT_45202</name>
</gene>
<evidence type="ECO:0000259" key="2">
    <source>
        <dbReference type="Pfam" id="PF00339"/>
    </source>
</evidence>
<evidence type="ECO:0000313" key="4">
    <source>
        <dbReference type="Proteomes" id="UP000053263"/>
    </source>
</evidence>
<keyword evidence="4" id="KW-1185">Reference proteome</keyword>
<dbReference type="Proteomes" id="UP000053263">
    <property type="component" value="Unassembled WGS sequence"/>
</dbReference>
<protein>
    <submittedName>
        <fullName evidence="3">Unplaced genomic scaffold PLICRscaffold_15, whole genome shotgun sequence</fullName>
    </submittedName>
</protein>
<dbReference type="Pfam" id="PF00339">
    <property type="entry name" value="Arrestin_N"/>
    <property type="match status" value="1"/>
</dbReference>
<dbReference type="EMBL" id="KN832568">
    <property type="protein sequence ID" value="KII85090.1"/>
    <property type="molecule type" value="Genomic_DNA"/>
</dbReference>
<evidence type="ECO:0000313" key="3">
    <source>
        <dbReference type="EMBL" id="KII85090.1"/>
    </source>
</evidence>
<accession>A0A0C9SYI8</accession>
<dbReference type="AlphaFoldDB" id="A0A0C9SYI8"/>
<dbReference type="HOGENOM" id="CLU_025691_0_0_1"/>
<dbReference type="SUPFAM" id="SSF81296">
    <property type="entry name" value="E set domains"/>
    <property type="match status" value="1"/>
</dbReference>
<dbReference type="InterPro" id="IPR011021">
    <property type="entry name" value="Arrestin-like_N"/>
</dbReference>
<dbReference type="InterPro" id="IPR014752">
    <property type="entry name" value="Arrestin-like_C"/>
</dbReference>
<dbReference type="OrthoDB" id="2333384at2759"/>
<feature type="domain" description="Arrestin-like N-terminal" evidence="2">
    <location>
        <begin position="58"/>
        <end position="190"/>
    </location>
</feature>
<proteinExistence type="predicted"/>
<name>A0A0C9SYI8_PLICR</name>
<dbReference type="InterPro" id="IPR014756">
    <property type="entry name" value="Ig_E-set"/>
</dbReference>
<evidence type="ECO:0000256" key="1">
    <source>
        <dbReference type="SAM" id="MobiDB-lite"/>
    </source>
</evidence>
<sequence>MAEALPEYSAAPSGSSTGRPSISSAQRSEYVCALENSKTQKRWCTMYVKSRAPNEKVAPVFVEGDVVSGRVELDLESAEKVKGVTITVKGGTTSVGQEEEVFLEISEDLWTPSMGIPGETSSPSSSKLKGHFSWPFSLTLPRETTLVEKKGSPPVTFALPPTFSERASPAYIDYRIVATIKRPALKVNQTLAATFGYQPVSRAPPPSPLRQKAYKEGLSLFGPEGDPEGWNELPQIRITGTLFEKRTVEIECRVRALAIATPLKYALASPIPLTMTLSSTDDEALDLLSKSSSIRLYLVRSLAFGSDASTETTVRRSNNFFKESMGRAAFWPASEGMAEAGKRTLQGEIDVPRTLKPSFVFPRFAVRYTVDLLAFDAPGFAPSTPTTAELSSTPMTLVTAPAAGITARSYAPPGYVHPQGGDYNKAMGLLENGNQRFYHHTGAGAGPGL</sequence>
<dbReference type="Gene3D" id="2.60.40.640">
    <property type="match status" value="1"/>
</dbReference>